<evidence type="ECO:0000256" key="4">
    <source>
        <dbReference type="ARBA" id="ARBA00023004"/>
    </source>
</evidence>
<dbReference type="InterPro" id="IPR036396">
    <property type="entry name" value="Cyt_P450_sf"/>
</dbReference>
<reference evidence="9" key="1">
    <citation type="journal article" date="2017" name="Genome Biol.">
        <title>Comparative genomics reveals high biological diversity and specific adaptations in the industrially and medically important fungal genus Aspergillus.</title>
        <authorList>
            <person name="de Vries R.P."/>
            <person name="Riley R."/>
            <person name="Wiebenga A."/>
            <person name="Aguilar-Osorio G."/>
            <person name="Amillis S."/>
            <person name="Uchima C.A."/>
            <person name="Anderluh G."/>
            <person name="Asadollahi M."/>
            <person name="Askin M."/>
            <person name="Barry K."/>
            <person name="Battaglia E."/>
            <person name="Bayram O."/>
            <person name="Benocci T."/>
            <person name="Braus-Stromeyer S.A."/>
            <person name="Caldana C."/>
            <person name="Canovas D."/>
            <person name="Cerqueira G.C."/>
            <person name="Chen F."/>
            <person name="Chen W."/>
            <person name="Choi C."/>
            <person name="Clum A."/>
            <person name="Dos Santos R.A."/>
            <person name="Damasio A.R."/>
            <person name="Diallinas G."/>
            <person name="Emri T."/>
            <person name="Fekete E."/>
            <person name="Flipphi M."/>
            <person name="Freyberg S."/>
            <person name="Gallo A."/>
            <person name="Gournas C."/>
            <person name="Habgood R."/>
            <person name="Hainaut M."/>
            <person name="Harispe M.L."/>
            <person name="Henrissat B."/>
            <person name="Hilden K.S."/>
            <person name="Hope R."/>
            <person name="Hossain A."/>
            <person name="Karabika E."/>
            <person name="Karaffa L."/>
            <person name="Karanyi Z."/>
            <person name="Krasevec N."/>
            <person name="Kuo A."/>
            <person name="Kusch H."/>
            <person name="LaButti K."/>
            <person name="Lagendijk E.L."/>
            <person name="Lapidus A."/>
            <person name="Levasseur A."/>
            <person name="Lindquist E."/>
            <person name="Lipzen A."/>
            <person name="Logrieco A.F."/>
            <person name="MacCabe A."/>
            <person name="Maekelae M.R."/>
            <person name="Malavazi I."/>
            <person name="Melin P."/>
            <person name="Meyer V."/>
            <person name="Mielnichuk N."/>
            <person name="Miskei M."/>
            <person name="Molnar A.P."/>
            <person name="Mule G."/>
            <person name="Ngan C.Y."/>
            <person name="Orejas M."/>
            <person name="Orosz E."/>
            <person name="Ouedraogo J.P."/>
            <person name="Overkamp K.M."/>
            <person name="Park H.-S."/>
            <person name="Perrone G."/>
            <person name="Piumi F."/>
            <person name="Punt P.J."/>
            <person name="Ram A.F."/>
            <person name="Ramon A."/>
            <person name="Rauscher S."/>
            <person name="Record E."/>
            <person name="Riano-Pachon D.M."/>
            <person name="Robert V."/>
            <person name="Roehrig J."/>
            <person name="Ruller R."/>
            <person name="Salamov A."/>
            <person name="Salih N.S."/>
            <person name="Samson R.A."/>
            <person name="Sandor E."/>
            <person name="Sanguinetti M."/>
            <person name="Schuetze T."/>
            <person name="Sepcic K."/>
            <person name="Shelest E."/>
            <person name="Sherlock G."/>
            <person name="Sophianopoulou V."/>
            <person name="Squina F.M."/>
            <person name="Sun H."/>
            <person name="Susca A."/>
            <person name="Todd R.B."/>
            <person name="Tsang A."/>
            <person name="Unkles S.E."/>
            <person name="van de Wiele N."/>
            <person name="van Rossen-Uffink D."/>
            <person name="Oliveira J.V."/>
            <person name="Vesth T.C."/>
            <person name="Visser J."/>
            <person name="Yu J.-H."/>
            <person name="Zhou M."/>
            <person name="Andersen M.R."/>
            <person name="Archer D.B."/>
            <person name="Baker S.E."/>
            <person name="Benoit I."/>
            <person name="Brakhage A.A."/>
            <person name="Braus G.H."/>
            <person name="Fischer R."/>
            <person name="Frisvad J.C."/>
            <person name="Goldman G.H."/>
            <person name="Houbraken J."/>
            <person name="Oakley B."/>
            <person name="Pocsi I."/>
            <person name="Scazzocchio C."/>
            <person name="Seiboth B."/>
            <person name="vanKuyk P.A."/>
            <person name="Wortman J."/>
            <person name="Dyer P.S."/>
            <person name="Grigoriev I.V."/>
        </authorList>
    </citation>
    <scope>NUCLEOTIDE SEQUENCE [LARGE SCALE GENOMIC DNA]</scope>
    <source>
        <strain evidence="9">DTO 134E9</strain>
    </source>
</reference>
<dbReference type="RefSeq" id="XP_040686353.1">
    <property type="nucleotide sequence ID" value="XM_040838550.1"/>
</dbReference>
<comment type="similarity">
    <text evidence="1 6">Belongs to the cytochrome P450 family.</text>
</comment>
<evidence type="ECO:0000256" key="3">
    <source>
        <dbReference type="ARBA" id="ARBA00023002"/>
    </source>
</evidence>
<keyword evidence="6" id="KW-0503">Monooxygenase</keyword>
<evidence type="ECO:0000256" key="6">
    <source>
        <dbReference type="RuleBase" id="RU000461"/>
    </source>
</evidence>
<gene>
    <name evidence="8" type="ORF">ASPWEDRAFT_60986</name>
</gene>
<dbReference type="CDD" id="cd11065">
    <property type="entry name" value="CYP64-like"/>
    <property type="match status" value="1"/>
</dbReference>
<dbReference type="GO" id="GO:0005506">
    <property type="term" value="F:iron ion binding"/>
    <property type="evidence" value="ECO:0007669"/>
    <property type="project" value="InterPro"/>
</dbReference>
<accession>A0A1L9RCM9</accession>
<evidence type="ECO:0000313" key="9">
    <source>
        <dbReference type="Proteomes" id="UP000184383"/>
    </source>
</evidence>
<evidence type="ECO:0000256" key="7">
    <source>
        <dbReference type="SAM" id="SignalP"/>
    </source>
</evidence>
<dbReference type="GeneID" id="63754398"/>
<dbReference type="InterPro" id="IPR017972">
    <property type="entry name" value="Cyt_P450_CS"/>
</dbReference>
<dbReference type="SUPFAM" id="SSF48264">
    <property type="entry name" value="Cytochrome P450"/>
    <property type="match status" value="1"/>
</dbReference>
<keyword evidence="9" id="KW-1185">Reference proteome</keyword>
<sequence length="508" mass="56709">MCVSIIASVIILLATPLPPGPKGKPIVGNIADLAKPGEQEWKHWLKFKDEYGPISSITVLGQTIVIINEAQAAVDLLEKRSGTHSSRPRMVFAGELVGWVRGLAMLSYSDRLRAYRKLLHRALGTKAAVSRYSALQDVEVRRFLLRVMRKPQDLVQHIRTETGAVILKISYGYTIEPHGNDPLVDLVNQSMDEFSFAATPGKWLVDFMPILKYVPSWFPGAEFKRKAKAWNKNVQGTIDVPYAFVQEQMKKGKYEPSYLSSLLEDGLPAKDSEEEIVIKNSAMSLYAGGADTTVSSLACFFLAMALYPDVQRKAQEEIERVVGTDRLPVPEDQDNLPYINAIVKEVLRWHPVAPMGLPHTSTADDTYRGYHIPKGSMVLVNIWALLHDPAVYHDPMDFKPERFLGSTPEPDPHNISFGYGRRVCPGKYLADATVFLTIAKSLAAFIISKPVEYGKEVDITPEFLPGVISHPAPFNLSIKPRSAKHEELVKLVETEHPWEESHASLLSM</sequence>
<keyword evidence="3 6" id="KW-0560">Oxidoreductase</keyword>
<dbReference type="InterPro" id="IPR050364">
    <property type="entry name" value="Cytochrome_P450_fung"/>
</dbReference>
<feature type="binding site" description="axial binding residue" evidence="5">
    <location>
        <position position="424"/>
    </location>
    <ligand>
        <name>heme</name>
        <dbReference type="ChEBI" id="CHEBI:30413"/>
    </ligand>
    <ligandPart>
        <name>Fe</name>
        <dbReference type="ChEBI" id="CHEBI:18248"/>
    </ligandPart>
</feature>
<evidence type="ECO:0000256" key="2">
    <source>
        <dbReference type="ARBA" id="ARBA00022723"/>
    </source>
</evidence>
<evidence type="ECO:0008006" key="10">
    <source>
        <dbReference type="Google" id="ProtNLM"/>
    </source>
</evidence>
<dbReference type="Pfam" id="PF00067">
    <property type="entry name" value="p450"/>
    <property type="match status" value="1"/>
</dbReference>
<keyword evidence="2 5" id="KW-0479">Metal-binding</keyword>
<dbReference type="OrthoDB" id="2789670at2759"/>
<dbReference type="EMBL" id="KV878214">
    <property type="protein sequence ID" value="OJJ32676.1"/>
    <property type="molecule type" value="Genomic_DNA"/>
</dbReference>
<protein>
    <recommendedName>
        <fullName evidence="10">O-methylsterigmatocystin oxidoreductase</fullName>
    </recommendedName>
</protein>
<dbReference type="InterPro" id="IPR001128">
    <property type="entry name" value="Cyt_P450"/>
</dbReference>
<evidence type="ECO:0000256" key="5">
    <source>
        <dbReference type="PIRSR" id="PIRSR602401-1"/>
    </source>
</evidence>
<keyword evidence="5 6" id="KW-0349">Heme</keyword>
<feature type="chain" id="PRO_5012657043" description="O-methylsterigmatocystin oxidoreductase" evidence="7">
    <location>
        <begin position="17"/>
        <end position="508"/>
    </location>
</feature>
<dbReference type="Gene3D" id="1.10.630.10">
    <property type="entry name" value="Cytochrome P450"/>
    <property type="match status" value="1"/>
</dbReference>
<evidence type="ECO:0000313" key="8">
    <source>
        <dbReference type="EMBL" id="OJJ32676.1"/>
    </source>
</evidence>
<keyword evidence="7" id="KW-0732">Signal</keyword>
<dbReference type="GO" id="GO:0020037">
    <property type="term" value="F:heme binding"/>
    <property type="evidence" value="ECO:0007669"/>
    <property type="project" value="InterPro"/>
</dbReference>
<dbReference type="PROSITE" id="PS00086">
    <property type="entry name" value="CYTOCHROME_P450"/>
    <property type="match status" value="1"/>
</dbReference>
<dbReference type="Proteomes" id="UP000184383">
    <property type="component" value="Unassembled WGS sequence"/>
</dbReference>
<comment type="cofactor">
    <cofactor evidence="5">
        <name>heme</name>
        <dbReference type="ChEBI" id="CHEBI:30413"/>
    </cofactor>
</comment>
<dbReference type="PANTHER" id="PTHR46300">
    <property type="entry name" value="P450, PUTATIVE (EUROFUNG)-RELATED-RELATED"/>
    <property type="match status" value="1"/>
</dbReference>
<keyword evidence="4 5" id="KW-0408">Iron</keyword>
<feature type="signal peptide" evidence="7">
    <location>
        <begin position="1"/>
        <end position="16"/>
    </location>
</feature>
<proteinExistence type="inferred from homology"/>
<dbReference type="AlphaFoldDB" id="A0A1L9RCM9"/>
<organism evidence="8 9">
    <name type="scientific">Aspergillus wentii DTO 134E9</name>
    <dbReference type="NCBI Taxonomy" id="1073089"/>
    <lineage>
        <taxon>Eukaryota</taxon>
        <taxon>Fungi</taxon>
        <taxon>Dikarya</taxon>
        <taxon>Ascomycota</taxon>
        <taxon>Pezizomycotina</taxon>
        <taxon>Eurotiomycetes</taxon>
        <taxon>Eurotiomycetidae</taxon>
        <taxon>Eurotiales</taxon>
        <taxon>Aspergillaceae</taxon>
        <taxon>Aspergillus</taxon>
        <taxon>Aspergillus subgen. Cremei</taxon>
    </lineage>
</organism>
<dbReference type="PRINTS" id="PR00463">
    <property type="entry name" value="EP450I"/>
</dbReference>
<dbReference type="PANTHER" id="PTHR46300:SF12">
    <property type="entry name" value="P450, PUTATIVE (EUROFUNG)-RELATED"/>
    <property type="match status" value="1"/>
</dbReference>
<dbReference type="InterPro" id="IPR002401">
    <property type="entry name" value="Cyt_P450_E_grp-I"/>
</dbReference>
<dbReference type="STRING" id="1073089.A0A1L9RCM9"/>
<evidence type="ECO:0000256" key="1">
    <source>
        <dbReference type="ARBA" id="ARBA00010617"/>
    </source>
</evidence>
<dbReference type="PRINTS" id="PR00385">
    <property type="entry name" value="P450"/>
</dbReference>
<dbReference type="VEuPathDB" id="FungiDB:ASPWEDRAFT_60986"/>
<name>A0A1L9RCM9_ASPWE</name>
<dbReference type="GO" id="GO:0004497">
    <property type="term" value="F:monooxygenase activity"/>
    <property type="evidence" value="ECO:0007669"/>
    <property type="project" value="UniProtKB-KW"/>
</dbReference>
<dbReference type="GO" id="GO:0016705">
    <property type="term" value="F:oxidoreductase activity, acting on paired donors, with incorporation or reduction of molecular oxygen"/>
    <property type="evidence" value="ECO:0007669"/>
    <property type="project" value="InterPro"/>
</dbReference>